<dbReference type="Gene3D" id="3.40.50.300">
    <property type="entry name" value="P-loop containing nucleotide triphosphate hydrolases"/>
    <property type="match status" value="1"/>
</dbReference>
<proteinExistence type="inferred from homology"/>
<dbReference type="PROSITE" id="PS00211">
    <property type="entry name" value="ABC_TRANSPORTER_1"/>
    <property type="match status" value="1"/>
</dbReference>
<dbReference type="PROSITE" id="PS50893">
    <property type="entry name" value="ABC_TRANSPORTER_2"/>
    <property type="match status" value="1"/>
</dbReference>
<gene>
    <name evidence="13" type="primary">modC</name>
    <name evidence="13" type="ORF">OSH07_21350</name>
</gene>
<dbReference type="GO" id="GO:0005524">
    <property type="term" value="F:ATP binding"/>
    <property type="evidence" value="ECO:0007669"/>
    <property type="project" value="UniProtKB-KW"/>
</dbReference>
<dbReference type="SUPFAM" id="SSF52540">
    <property type="entry name" value="P-loop containing nucleoside triphosphate hydrolases"/>
    <property type="match status" value="1"/>
</dbReference>
<dbReference type="InterPro" id="IPR008995">
    <property type="entry name" value="Mo/tungstate-bd_C_term_dom"/>
</dbReference>
<keyword evidence="7 13" id="KW-0067">ATP-binding</keyword>
<evidence type="ECO:0000256" key="5">
    <source>
        <dbReference type="ARBA" id="ARBA00022519"/>
    </source>
</evidence>
<evidence type="ECO:0000256" key="10">
    <source>
        <dbReference type="PROSITE-ProRule" id="PRU01213"/>
    </source>
</evidence>
<dbReference type="RefSeq" id="WP_266340722.1">
    <property type="nucleotide sequence ID" value="NZ_JAPKNK010000012.1"/>
</dbReference>
<evidence type="ECO:0000256" key="9">
    <source>
        <dbReference type="ARBA" id="ARBA00023136"/>
    </source>
</evidence>
<dbReference type="GO" id="GO:0016020">
    <property type="term" value="C:membrane"/>
    <property type="evidence" value="ECO:0007669"/>
    <property type="project" value="InterPro"/>
</dbReference>
<dbReference type="SMART" id="SM00382">
    <property type="entry name" value="AAA"/>
    <property type="match status" value="1"/>
</dbReference>
<dbReference type="InterPro" id="IPR004606">
    <property type="entry name" value="Mop_domain"/>
</dbReference>
<keyword evidence="6" id="KW-0547">Nucleotide-binding</keyword>
<accession>A0A9X3IMG2</accession>
<dbReference type="NCBIfam" id="TIGR02142">
    <property type="entry name" value="modC_ABC"/>
    <property type="match status" value="1"/>
</dbReference>
<feature type="domain" description="Mop" evidence="12">
    <location>
        <begin position="290"/>
        <end position="355"/>
    </location>
</feature>
<evidence type="ECO:0000259" key="12">
    <source>
        <dbReference type="PROSITE" id="PS51866"/>
    </source>
</evidence>
<organism evidence="13 14">
    <name type="scientific">Kaistia nematophila</name>
    <dbReference type="NCBI Taxonomy" id="2994654"/>
    <lineage>
        <taxon>Bacteria</taxon>
        <taxon>Pseudomonadati</taxon>
        <taxon>Pseudomonadota</taxon>
        <taxon>Alphaproteobacteria</taxon>
        <taxon>Hyphomicrobiales</taxon>
        <taxon>Kaistiaceae</taxon>
        <taxon>Kaistia</taxon>
    </lineage>
</organism>
<evidence type="ECO:0000256" key="4">
    <source>
        <dbReference type="ARBA" id="ARBA00022505"/>
    </source>
</evidence>
<reference evidence="13" key="1">
    <citation type="submission" date="2022-11" db="EMBL/GenBank/DDBJ databases">
        <title>Biodiversity and phylogenetic relationships of bacteria.</title>
        <authorList>
            <person name="Machado R.A.R."/>
            <person name="Bhat A."/>
            <person name="Loulou A."/>
            <person name="Kallel S."/>
        </authorList>
    </citation>
    <scope>NUCLEOTIDE SEQUENCE</scope>
    <source>
        <strain evidence="13">K-TC2</strain>
    </source>
</reference>
<evidence type="ECO:0000256" key="6">
    <source>
        <dbReference type="ARBA" id="ARBA00022741"/>
    </source>
</evidence>
<dbReference type="GO" id="GO:0015098">
    <property type="term" value="F:molybdate ion transmembrane transporter activity"/>
    <property type="evidence" value="ECO:0007669"/>
    <property type="project" value="InterPro"/>
</dbReference>
<keyword evidence="8" id="KW-1278">Translocase</keyword>
<sequence length="355" mass="38437">MTLSVAIRKQLGQFTLDIALEAGSGVTALFGRSGSGKTSLVNQIAGLARPDQGRIVLDGRTLVDTDRSVFVPPGKRRIGYVFQEGRLFPHLSVRSNLLYGRWLTPRSRRWGSLDEVVDLLGIGALLARLPRDLSGGEKQRVAIGRALLSSPDCLLMDEPLAALDRERKAEILPFIERLRDAKRLPIVYVSHSVEEVARLADTVALIDGGRVVTLGPVGEVFAQLDSVGDWEAGAVLEATVLAQDRRDGITRLDHPAGFLVIPYVEAPIGQRLRIRIRARDVTLAVGDPGRLSIRNRLRARIVAIGDGRAQDVGVRLDVGGKPMLARVTRDAVRELELAPGMAVTALVKAVALDGT</sequence>
<dbReference type="EMBL" id="JAPKNK010000012">
    <property type="protein sequence ID" value="MCX5571759.1"/>
    <property type="molecule type" value="Genomic_DNA"/>
</dbReference>
<protein>
    <submittedName>
        <fullName evidence="13">Molybdenum ABC transporter ATP-binding protein</fullName>
    </submittedName>
</protein>
<evidence type="ECO:0000313" key="13">
    <source>
        <dbReference type="EMBL" id="MCX5571759.1"/>
    </source>
</evidence>
<evidence type="ECO:0000256" key="2">
    <source>
        <dbReference type="ARBA" id="ARBA00022448"/>
    </source>
</evidence>
<dbReference type="InterPro" id="IPR003593">
    <property type="entry name" value="AAA+_ATPase"/>
</dbReference>
<keyword evidence="5" id="KW-0997">Cell inner membrane</keyword>
<keyword evidence="14" id="KW-1185">Reference proteome</keyword>
<evidence type="ECO:0000256" key="8">
    <source>
        <dbReference type="ARBA" id="ARBA00022967"/>
    </source>
</evidence>
<dbReference type="Gene3D" id="2.40.50.100">
    <property type="match status" value="1"/>
</dbReference>
<dbReference type="InterPro" id="IPR017871">
    <property type="entry name" value="ABC_transporter-like_CS"/>
</dbReference>
<dbReference type="SUPFAM" id="SSF50331">
    <property type="entry name" value="MOP-like"/>
    <property type="match status" value="1"/>
</dbReference>
<dbReference type="PANTHER" id="PTHR43514:SF4">
    <property type="entry name" value="ABC TRANSPORTER I FAMILY MEMBER 10"/>
    <property type="match status" value="1"/>
</dbReference>
<comment type="similarity">
    <text evidence="1">Belongs to the ABC transporter superfamily.</text>
</comment>
<dbReference type="PROSITE" id="PS51866">
    <property type="entry name" value="MOP"/>
    <property type="match status" value="1"/>
</dbReference>
<dbReference type="InterPro" id="IPR027417">
    <property type="entry name" value="P-loop_NTPase"/>
</dbReference>
<dbReference type="InterPro" id="IPR005116">
    <property type="entry name" value="Transp-assoc_OB_typ1"/>
</dbReference>
<keyword evidence="4 10" id="KW-0500">Molybdenum</keyword>
<feature type="domain" description="ABC transporter" evidence="11">
    <location>
        <begin position="2"/>
        <end position="233"/>
    </location>
</feature>
<comment type="caution">
    <text evidence="13">The sequence shown here is derived from an EMBL/GenBank/DDBJ whole genome shotgun (WGS) entry which is preliminary data.</text>
</comment>
<dbReference type="GO" id="GO:0140359">
    <property type="term" value="F:ABC-type transporter activity"/>
    <property type="evidence" value="ECO:0007669"/>
    <property type="project" value="InterPro"/>
</dbReference>
<dbReference type="Pfam" id="PF00005">
    <property type="entry name" value="ABC_tran"/>
    <property type="match status" value="1"/>
</dbReference>
<dbReference type="Pfam" id="PF03459">
    <property type="entry name" value="TOBE"/>
    <property type="match status" value="1"/>
</dbReference>
<name>A0A9X3IMG2_9HYPH</name>
<evidence type="ECO:0000256" key="7">
    <source>
        <dbReference type="ARBA" id="ARBA00022840"/>
    </source>
</evidence>
<dbReference type="AlphaFoldDB" id="A0A9X3IMG2"/>
<evidence type="ECO:0000256" key="1">
    <source>
        <dbReference type="ARBA" id="ARBA00005417"/>
    </source>
</evidence>
<keyword evidence="3" id="KW-1003">Cell membrane</keyword>
<keyword evidence="9" id="KW-0472">Membrane</keyword>
<dbReference type="GO" id="GO:0016887">
    <property type="term" value="F:ATP hydrolysis activity"/>
    <property type="evidence" value="ECO:0007669"/>
    <property type="project" value="InterPro"/>
</dbReference>
<dbReference type="InterPro" id="IPR003439">
    <property type="entry name" value="ABC_transporter-like_ATP-bd"/>
</dbReference>
<evidence type="ECO:0000256" key="3">
    <source>
        <dbReference type="ARBA" id="ARBA00022475"/>
    </source>
</evidence>
<dbReference type="PANTHER" id="PTHR43514">
    <property type="entry name" value="ABC TRANSPORTER I FAMILY MEMBER 10"/>
    <property type="match status" value="1"/>
</dbReference>
<evidence type="ECO:0000259" key="11">
    <source>
        <dbReference type="PROSITE" id="PS50893"/>
    </source>
</evidence>
<dbReference type="InterPro" id="IPR011868">
    <property type="entry name" value="ModC_ABC_ATP-bd"/>
</dbReference>
<dbReference type="InterPro" id="IPR050334">
    <property type="entry name" value="Molybdenum_import_ModC"/>
</dbReference>
<keyword evidence="2" id="KW-0813">Transport</keyword>
<evidence type="ECO:0000313" key="14">
    <source>
        <dbReference type="Proteomes" id="UP001144805"/>
    </source>
</evidence>
<dbReference type="Proteomes" id="UP001144805">
    <property type="component" value="Unassembled WGS sequence"/>
</dbReference>